<dbReference type="GO" id="GO:0005886">
    <property type="term" value="C:plasma membrane"/>
    <property type="evidence" value="ECO:0007669"/>
    <property type="project" value="UniProtKB-SubCell"/>
</dbReference>
<keyword evidence="1 8" id="KW-0813">Transport</keyword>
<dbReference type="OrthoDB" id="9811590at2"/>
<evidence type="ECO:0000256" key="6">
    <source>
        <dbReference type="ARBA" id="ARBA00023136"/>
    </source>
</evidence>
<organism evidence="9 10">
    <name type="scientific">Candidatus Endolissoclinum faulkneri L5</name>
    <dbReference type="NCBI Taxonomy" id="1401328"/>
    <lineage>
        <taxon>Bacteria</taxon>
        <taxon>Pseudomonadati</taxon>
        <taxon>Pseudomonadota</taxon>
        <taxon>Alphaproteobacteria</taxon>
        <taxon>Rhodospirillales</taxon>
        <taxon>Rhodospirillaceae</taxon>
        <taxon>Candidatus Endolissoclinum</taxon>
    </lineage>
</organism>
<keyword evidence="7 8" id="KW-0464">Manganese</keyword>
<comment type="subcellular location">
    <subcellularLocation>
        <location evidence="8">Cell membrane</location>
        <topology evidence="8">Multi-pass membrane protein</topology>
    </subcellularLocation>
</comment>
<keyword evidence="4 8" id="KW-1133">Transmembrane helix</keyword>
<gene>
    <name evidence="8" type="primary">mntP</name>
    <name evidence="9" type="ORF">P856_767</name>
</gene>
<protein>
    <recommendedName>
        <fullName evidence="8">Putative manganese efflux pump MntP</fullName>
    </recommendedName>
</protein>
<comment type="similarity">
    <text evidence="8">Belongs to the MntP (TC 9.B.29) family.</text>
</comment>
<evidence type="ECO:0000256" key="4">
    <source>
        <dbReference type="ARBA" id="ARBA00022989"/>
    </source>
</evidence>
<dbReference type="HOGENOM" id="CLU_096410_0_0_5"/>
<evidence type="ECO:0000313" key="9">
    <source>
        <dbReference type="EMBL" id="AHC73968.1"/>
    </source>
</evidence>
<dbReference type="Proteomes" id="UP000018700">
    <property type="component" value="Chromosome"/>
</dbReference>
<dbReference type="Pfam" id="PF02659">
    <property type="entry name" value="Mntp"/>
    <property type="match status" value="1"/>
</dbReference>
<dbReference type="PANTHER" id="PTHR35529">
    <property type="entry name" value="MANGANESE EFFLUX PUMP MNTP-RELATED"/>
    <property type="match status" value="1"/>
</dbReference>
<keyword evidence="5 8" id="KW-0406">Ion transport</keyword>
<evidence type="ECO:0000256" key="8">
    <source>
        <dbReference type="HAMAP-Rule" id="MF_01521"/>
    </source>
</evidence>
<dbReference type="KEGG" id="efk:P856_767"/>
<keyword evidence="3 8" id="KW-0812">Transmembrane</keyword>
<dbReference type="AlphaFoldDB" id="V9TW79"/>
<dbReference type="RefSeq" id="WP_044214938.1">
    <property type="nucleotide sequence ID" value="NZ_CP006745.1"/>
</dbReference>
<feature type="transmembrane region" description="Helical" evidence="8">
    <location>
        <begin position="34"/>
        <end position="56"/>
    </location>
</feature>
<evidence type="ECO:0000256" key="7">
    <source>
        <dbReference type="ARBA" id="ARBA00023211"/>
    </source>
</evidence>
<sequence length="182" mass="18890">MFSTLAIAVGVSADAFTVAIGKGARQERHRTIDILTIAFVFALAETIALLIGWSFGRAANSYIAVVDHWFAFSILGGVGLRMIWESLISSPPSHSRPAMIWPTLALTSIGTSVDTLGVGAVLALIEDSLFSIAFSIAAVTFVLACLGMLLGRVAGTAIGKPAGAIGGIILITIGSVILLQHL</sequence>
<reference evidence="9 10" key="1">
    <citation type="journal article" date="2013" name="PLoS ONE">
        <title>Bacterial endosymbiosis in a chordate host: long-term co-evolution and conservation of secondary metabolism.</title>
        <authorList>
            <person name="Kwan J.C."/>
            <person name="Schmidt E.W."/>
        </authorList>
    </citation>
    <scope>NUCLEOTIDE SEQUENCE [LARGE SCALE GENOMIC DNA]</scope>
    <source>
        <strain evidence="10">faulkneri L5</strain>
    </source>
</reference>
<evidence type="ECO:0000313" key="10">
    <source>
        <dbReference type="Proteomes" id="UP000018700"/>
    </source>
</evidence>
<evidence type="ECO:0000256" key="5">
    <source>
        <dbReference type="ARBA" id="ARBA00023065"/>
    </source>
</evidence>
<evidence type="ECO:0000256" key="1">
    <source>
        <dbReference type="ARBA" id="ARBA00022448"/>
    </source>
</evidence>
<dbReference type="GO" id="GO:0005384">
    <property type="term" value="F:manganese ion transmembrane transporter activity"/>
    <property type="evidence" value="ECO:0007669"/>
    <property type="project" value="UniProtKB-UniRule"/>
</dbReference>
<feature type="transmembrane region" description="Helical" evidence="8">
    <location>
        <begin position="62"/>
        <end position="84"/>
    </location>
</feature>
<proteinExistence type="inferred from homology"/>
<evidence type="ECO:0000256" key="3">
    <source>
        <dbReference type="ARBA" id="ARBA00022692"/>
    </source>
</evidence>
<dbReference type="EMBL" id="CP006745">
    <property type="protein sequence ID" value="AHC73968.1"/>
    <property type="molecule type" value="Genomic_DNA"/>
</dbReference>
<accession>V9TW79</accession>
<feature type="transmembrane region" description="Helical" evidence="8">
    <location>
        <begin position="131"/>
        <end position="150"/>
    </location>
</feature>
<dbReference type="InterPro" id="IPR022929">
    <property type="entry name" value="Put_MntP"/>
</dbReference>
<dbReference type="eggNOG" id="COG1971">
    <property type="taxonomic scope" value="Bacteria"/>
</dbReference>
<evidence type="ECO:0000256" key="2">
    <source>
        <dbReference type="ARBA" id="ARBA00022475"/>
    </source>
</evidence>
<keyword evidence="2 8" id="KW-1003">Cell membrane</keyword>
<dbReference type="PANTHER" id="PTHR35529:SF1">
    <property type="entry name" value="MANGANESE EFFLUX PUMP MNTP-RELATED"/>
    <property type="match status" value="1"/>
</dbReference>
<keyword evidence="6 8" id="KW-0472">Membrane</keyword>
<dbReference type="InterPro" id="IPR003810">
    <property type="entry name" value="Mntp/YtaF"/>
</dbReference>
<name>V9TW79_9PROT</name>
<dbReference type="HAMAP" id="MF_01521">
    <property type="entry name" value="MntP_pump"/>
    <property type="match status" value="1"/>
</dbReference>
<comment type="function">
    <text evidence="8">Probably functions as a manganese efflux pump.</text>
</comment>
<feature type="transmembrane region" description="Helical" evidence="8">
    <location>
        <begin position="104"/>
        <end position="125"/>
    </location>
</feature>
<feature type="transmembrane region" description="Helical" evidence="8">
    <location>
        <begin position="162"/>
        <end position="179"/>
    </location>
</feature>
<keyword evidence="10" id="KW-1185">Reference proteome</keyword>